<dbReference type="HOGENOM" id="CLU_047691_3_0_9"/>
<dbReference type="PANTHER" id="PTHR43133">
    <property type="entry name" value="RNA POLYMERASE ECF-TYPE SIGMA FACTO"/>
    <property type="match status" value="1"/>
</dbReference>
<dbReference type="GO" id="GO:0003677">
    <property type="term" value="F:DNA binding"/>
    <property type="evidence" value="ECO:0007669"/>
    <property type="project" value="UniProtKB-KW"/>
</dbReference>
<dbReference type="SUPFAM" id="SSF88659">
    <property type="entry name" value="Sigma3 and sigma4 domains of RNA polymerase sigma factors"/>
    <property type="match status" value="1"/>
</dbReference>
<gene>
    <name evidence="7" type="ORF">CLOHYLEM_06378</name>
</gene>
<dbReference type="InterPro" id="IPR013249">
    <property type="entry name" value="RNA_pol_sigma70_r4_t2"/>
</dbReference>
<dbReference type="SUPFAM" id="SSF88946">
    <property type="entry name" value="Sigma2 domain of RNA polymerase sigma factors"/>
    <property type="match status" value="1"/>
</dbReference>
<organism evidence="7 8">
    <name type="scientific">[Clostridium] hylemonae DSM 15053</name>
    <dbReference type="NCBI Taxonomy" id="553973"/>
    <lineage>
        <taxon>Bacteria</taxon>
        <taxon>Bacillati</taxon>
        <taxon>Bacillota</taxon>
        <taxon>Clostridia</taxon>
        <taxon>Lachnospirales</taxon>
        <taxon>Lachnospiraceae</taxon>
    </lineage>
</organism>
<dbReference type="EMBL" id="ABYI02000024">
    <property type="protein sequence ID" value="EEG73433.1"/>
    <property type="molecule type" value="Genomic_DNA"/>
</dbReference>
<evidence type="ECO:0000256" key="4">
    <source>
        <dbReference type="ARBA" id="ARBA00023125"/>
    </source>
</evidence>
<comment type="caution">
    <text evidence="7">The sequence shown here is derived from an EMBL/GenBank/DDBJ whole genome shotgun (WGS) entry which is preliminary data.</text>
</comment>
<reference evidence="7" key="2">
    <citation type="submission" date="2013-06" db="EMBL/GenBank/DDBJ databases">
        <title>Draft genome sequence of Clostridium hylemonae (DSM 15053).</title>
        <authorList>
            <person name="Sudarsanam P."/>
            <person name="Ley R."/>
            <person name="Guruge J."/>
            <person name="Turnbaugh P.J."/>
            <person name="Mahowald M."/>
            <person name="Liep D."/>
            <person name="Gordon J."/>
        </authorList>
    </citation>
    <scope>NUCLEOTIDE SEQUENCE</scope>
    <source>
        <strain evidence="7">DSM 15053</strain>
    </source>
</reference>
<dbReference type="STRING" id="553973.CLOHYLEM_06378"/>
<protein>
    <submittedName>
        <fullName evidence="7">RNA polymerase sigma factor, sigma-70 family</fullName>
    </submittedName>
</protein>
<accession>C0C2S2</accession>
<keyword evidence="5" id="KW-0804">Transcription</keyword>
<evidence type="ECO:0000313" key="8">
    <source>
        <dbReference type="Proteomes" id="UP000004893"/>
    </source>
</evidence>
<dbReference type="InterPro" id="IPR014284">
    <property type="entry name" value="RNA_pol_sigma-70_dom"/>
</dbReference>
<dbReference type="Gene3D" id="1.10.1740.10">
    <property type="match status" value="1"/>
</dbReference>
<dbReference type="GO" id="GO:0006352">
    <property type="term" value="P:DNA-templated transcription initiation"/>
    <property type="evidence" value="ECO:0007669"/>
    <property type="project" value="InterPro"/>
</dbReference>
<dbReference type="PROSITE" id="PS01063">
    <property type="entry name" value="SIGMA70_ECF"/>
    <property type="match status" value="1"/>
</dbReference>
<evidence type="ECO:0000256" key="1">
    <source>
        <dbReference type="ARBA" id="ARBA00010641"/>
    </source>
</evidence>
<dbReference type="GO" id="GO:0016987">
    <property type="term" value="F:sigma factor activity"/>
    <property type="evidence" value="ECO:0007669"/>
    <property type="project" value="UniProtKB-KW"/>
</dbReference>
<proteinExistence type="inferred from homology"/>
<dbReference type="Proteomes" id="UP000004893">
    <property type="component" value="Unassembled WGS sequence"/>
</dbReference>
<dbReference type="InterPro" id="IPR039425">
    <property type="entry name" value="RNA_pol_sigma-70-like"/>
</dbReference>
<keyword evidence="2" id="KW-0805">Transcription regulation</keyword>
<keyword evidence="4" id="KW-0238">DNA-binding</keyword>
<comment type="similarity">
    <text evidence="1">Belongs to the sigma-70 factor family. ECF subfamily.</text>
</comment>
<dbReference type="Gene3D" id="1.10.10.10">
    <property type="entry name" value="Winged helix-like DNA-binding domain superfamily/Winged helix DNA-binding domain"/>
    <property type="match status" value="1"/>
</dbReference>
<feature type="domain" description="RNA polymerase sigma factor 70 region 4 type 2" evidence="6">
    <location>
        <begin position="141"/>
        <end position="193"/>
    </location>
</feature>
<dbReference type="InterPro" id="IPR036388">
    <property type="entry name" value="WH-like_DNA-bd_sf"/>
</dbReference>
<evidence type="ECO:0000256" key="2">
    <source>
        <dbReference type="ARBA" id="ARBA00023015"/>
    </source>
</evidence>
<dbReference type="InterPro" id="IPR013324">
    <property type="entry name" value="RNA_pol_sigma_r3/r4-like"/>
</dbReference>
<dbReference type="InterPro" id="IPR000838">
    <property type="entry name" value="RNA_pol_sigma70_ECF_CS"/>
</dbReference>
<reference evidence="7" key="1">
    <citation type="submission" date="2009-02" db="EMBL/GenBank/DDBJ databases">
        <authorList>
            <person name="Fulton L."/>
            <person name="Clifton S."/>
            <person name="Fulton B."/>
            <person name="Xu J."/>
            <person name="Minx P."/>
            <person name="Pepin K.H."/>
            <person name="Johnson M."/>
            <person name="Bhonagiri V."/>
            <person name="Nash W.E."/>
            <person name="Mardis E.R."/>
            <person name="Wilson R.K."/>
        </authorList>
    </citation>
    <scope>NUCLEOTIDE SEQUENCE [LARGE SCALE GENOMIC DNA]</scope>
    <source>
        <strain evidence="7">DSM 15053</strain>
    </source>
</reference>
<name>C0C2S2_9FIRM</name>
<dbReference type="CDD" id="cd06171">
    <property type="entry name" value="Sigma70_r4"/>
    <property type="match status" value="1"/>
</dbReference>
<evidence type="ECO:0000256" key="5">
    <source>
        <dbReference type="ARBA" id="ARBA00023163"/>
    </source>
</evidence>
<dbReference type="PANTHER" id="PTHR43133:SF60">
    <property type="entry name" value="RNA POLYMERASE SIGMA FACTOR SIGV"/>
    <property type="match status" value="1"/>
</dbReference>
<evidence type="ECO:0000259" key="6">
    <source>
        <dbReference type="Pfam" id="PF08281"/>
    </source>
</evidence>
<dbReference type="GO" id="GO:0006950">
    <property type="term" value="P:response to stress"/>
    <property type="evidence" value="ECO:0007669"/>
    <property type="project" value="UniProtKB-ARBA"/>
</dbReference>
<dbReference type="AlphaFoldDB" id="C0C2S2"/>
<keyword evidence="8" id="KW-1185">Reference proteome</keyword>
<dbReference type="InterPro" id="IPR013325">
    <property type="entry name" value="RNA_pol_sigma_r2"/>
</dbReference>
<dbReference type="eggNOG" id="COG1595">
    <property type="taxonomic scope" value="Bacteria"/>
</dbReference>
<keyword evidence="3" id="KW-0731">Sigma factor</keyword>
<sequence length="207" mass="23743">MFTNKEKEIKLMAELDYEYIAGLVKKAQKGNSDAFAEIYAATYQKQYKFTYQYVKDAYLAQDILQEVYILVLKNITKIKNPRLFISWLNQINFRICLNACKKRSQQVQELGQTADGKSLADVQAGESLNPEQEFARKNANEELMEKILSLPPHESQVIIMKYYNEMKLEEIASAMDISRSTVKRYLAHGRASLEKILGEQKGGINIG</sequence>
<evidence type="ECO:0000313" key="7">
    <source>
        <dbReference type="EMBL" id="EEG73433.1"/>
    </source>
</evidence>
<evidence type="ECO:0000256" key="3">
    <source>
        <dbReference type="ARBA" id="ARBA00023082"/>
    </source>
</evidence>
<dbReference type="Pfam" id="PF08281">
    <property type="entry name" value="Sigma70_r4_2"/>
    <property type="match status" value="1"/>
</dbReference>
<dbReference type="NCBIfam" id="TIGR02937">
    <property type="entry name" value="sigma70-ECF"/>
    <property type="match status" value="1"/>
</dbReference>